<evidence type="ECO:0000313" key="7">
    <source>
        <dbReference type="EMBL" id="MDR9889308.1"/>
    </source>
</evidence>
<proteinExistence type="inferred from homology"/>
<name>A0AAE4DLJ3_9ENTR</name>
<keyword evidence="7" id="KW-0328">Glycosyltransferase</keyword>
<protein>
    <recommendedName>
        <fullName evidence="6">Probable 2-(5''-triphosphoribosyl)-3'-dephosphocoenzyme-A synthase</fullName>
        <shortName evidence="6">2-(5''-triphosphoribosyl)-3'-dephospho-CoA synthase</shortName>
        <ecNumber evidence="6">2.4.2.52</ecNumber>
    </recommendedName>
</protein>
<dbReference type="GO" id="GO:0005524">
    <property type="term" value="F:ATP binding"/>
    <property type="evidence" value="ECO:0007669"/>
    <property type="project" value="UniProtKB-KW"/>
</dbReference>
<comment type="caution">
    <text evidence="7">The sequence shown here is derived from an EMBL/GenBank/DDBJ whole genome shotgun (WGS) entry which is preliminary data.</text>
</comment>
<evidence type="ECO:0000256" key="5">
    <source>
        <dbReference type="ARBA" id="ARBA00022840"/>
    </source>
</evidence>
<keyword evidence="3 6" id="KW-0808">Transferase</keyword>
<dbReference type="GO" id="GO:0051191">
    <property type="term" value="P:prosthetic group biosynthetic process"/>
    <property type="evidence" value="ECO:0007669"/>
    <property type="project" value="TreeGrafter"/>
</dbReference>
<organism evidence="7 8">
    <name type="scientific">Pseudenterobacter timonensis</name>
    <dbReference type="NCBI Taxonomy" id="1755099"/>
    <lineage>
        <taxon>Bacteria</taxon>
        <taxon>Pseudomonadati</taxon>
        <taxon>Pseudomonadota</taxon>
        <taxon>Gammaproteobacteria</taxon>
        <taxon>Enterobacterales</taxon>
        <taxon>Enterobacteriaceae</taxon>
        <taxon>Pseudenterobacter</taxon>
    </lineage>
</organism>
<keyword evidence="4 6" id="KW-0547">Nucleotide-binding</keyword>
<reference evidence="7" key="1">
    <citation type="submission" date="2022-12" db="EMBL/GenBank/DDBJ databases">
        <title>NDM-1 containing novel ST 2018 Pseudenterobacter timonensis.</title>
        <authorList>
            <person name="Halder G."/>
            <person name="Mandal S."/>
            <person name="Dutta S."/>
        </authorList>
    </citation>
    <scope>NUCLEOTIDE SEQUENCE</scope>
    <source>
        <strain evidence="7">CNCI147</strain>
    </source>
</reference>
<evidence type="ECO:0000256" key="4">
    <source>
        <dbReference type="ARBA" id="ARBA00022741"/>
    </source>
</evidence>
<evidence type="ECO:0000256" key="1">
    <source>
        <dbReference type="ARBA" id="ARBA00001210"/>
    </source>
</evidence>
<dbReference type="NCBIfam" id="TIGR03125">
    <property type="entry name" value="citrate_citG"/>
    <property type="match status" value="1"/>
</dbReference>
<gene>
    <name evidence="6 7" type="primary">citG</name>
    <name evidence="7" type="ORF">O7047_03555</name>
</gene>
<dbReference type="GO" id="GO:0016757">
    <property type="term" value="F:glycosyltransferase activity"/>
    <property type="evidence" value="ECO:0007669"/>
    <property type="project" value="UniProtKB-KW"/>
</dbReference>
<dbReference type="FunFam" id="1.10.4200.10:FF:000001">
    <property type="entry name" value="Triphosphoribosyl-dephospho-CoA synthase CitG"/>
    <property type="match status" value="1"/>
</dbReference>
<dbReference type="GO" id="GO:0046917">
    <property type="term" value="F:triphosphoribosyl-dephospho-CoA synthase activity"/>
    <property type="evidence" value="ECO:0007669"/>
    <property type="project" value="UniProtKB-UniRule"/>
</dbReference>
<sequence length="302" mass="32913">MKSEMTLYSEETTDDDLDVDDLIARVSRALLTEVHLTPKPGLVDIRNSGAHQDMNLATFEKSIATIAPWMEKFYLMGFNTADLEAESVMVMLRPIGIACEAEMLLATESVNTHRGAIFAFGLLSAAVGRLKALGLPVEQNRLCDQVARFCRKLVANELAHNAAKNPSKGELQFLRYGLTGARGEAESGFKTVRTLALPVFKRVLADHNDMQLALLQTLLHLLAWNDDTNLVARGGLEGLYYVQSQAQKLLWEGGVLAPGGMTALQRLDDDLIARHLSPGGSADLLAVTSFLSTFPEGTLVVC</sequence>
<dbReference type="EC" id="2.4.2.52" evidence="6"/>
<dbReference type="HAMAP" id="MF_00397">
    <property type="entry name" value="CitG"/>
    <property type="match status" value="1"/>
</dbReference>
<dbReference type="PANTHER" id="PTHR30201">
    <property type="entry name" value="TRIPHOSPHORIBOSYL-DEPHOSPHO-COA SYNTHASE"/>
    <property type="match status" value="1"/>
</dbReference>
<evidence type="ECO:0000256" key="3">
    <source>
        <dbReference type="ARBA" id="ARBA00022679"/>
    </source>
</evidence>
<evidence type="ECO:0000256" key="6">
    <source>
        <dbReference type="HAMAP-Rule" id="MF_00397"/>
    </source>
</evidence>
<dbReference type="Gene3D" id="1.10.4200.10">
    <property type="entry name" value="Triphosphoribosyl-dephospho-CoA protein"/>
    <property type="match status" value="1"/>
</dbReference>
<comment type="catalytic activity">
    <reaction evidence="1 6">
        <text>3'-dephospho-CoA + ATP = 2'-(5''-triphospho-alpha-D-ribosyl)-3'-dephospho-CoA + adenine</text>
        <dbReference type="Rhea" id="RHEA:15117"/>
        <dbReference type="ChEBI" id="CHEBI:16708"/>
        <dbReference type="ChEBI" id="CHEBI:30616"/>
        <dbReference type="ChEBI" id="CHEBI:57328"/>
        <dbReference type="ChEBI" id="CHEBI:61378"/>
        <dbReference type="EC" id="2.4.2.52"/>
    </reaction>
</comment>
<dbReference type="Pfam" id="PF01874">
    <property type="entry name" value="CitG"/>
    <property type="match status" value="1"/>
</dbReference>
<evidence type="ECO:0000256" key="2">
    <source>
        <dbReference type="ARBA" id="ARBA00006812"/>
    </source>
</evidence>
<dbReference type="EMBL" id="JAQGEC010000002">
    <property type="protein sequence ID" value="MDR9889308.1"/>
    <property type="molecule type" value="Genomic_DNA"/>
</dbReference>
<dbReference type="PANTHER" id="PTHR30201:SF2">
    <property type="entry name" value="2-(5''-TRIPHOSPHORIBOSYL)-3'-DEPHOSPHOCOENZYME-A SYNTHASE"/>
    <property type="match status" value="1"/>
</dbReference>
<evidence type="ECO:0000313" key="8">
    <source>
        <dbReference type="Proteomes" id="UP001248822"/>
    </source>
</evidence>
<dbReference type="AlphaFoldDB" id="A0AAE4DLJ3"/>
<dbReference type="Proteomes" id="UP001248822">
    <property type="component" value="Unassembled WGS sequence"/>
</dbReference>
<keyword evidence="5 6" id="KW-0067">ATP-binding</keyword>
<dbReference type="InterPro" id="IPR017551">
    <property type="entry name" value="TriPribosyl-deP-CoA_syn_CitG"/>
</dbReference>
<accession>A0AAE4DLJ3</accession>
<dbReference type="InterPro" id="IPR002736">
    <property type="entry name" value="CitG"/>
</dbReference>
<comment type="similarity">
    <text evidence="2 6">Belongs to the CitG/MdcB family.</text>
</comment>